<evidence type="ECO:0000313" key="3">
    <source>
        <dbReference type="Proteomes" id="UP000237347"/>
    </source>
</evidence>
<keyword evidence="3" id="KW-1185">Reference proteome</keyword>
<sequence>MMKEVAIDLERDNQSQMVKEIENAAVELSGKYEQSTHFSSAIHSVADRYQLGPELTNFKKLFDDEIVKLKDNSSSVPENHPIIRQDGSKVFILQLGSNAHGSFLMIFELLHGHRKGSIIVPEGKMGSGWRGFGFHLRKAIAPVSLTINPSFQSVLNMTGQQFRQHKSFLSAAVDGDRKDNGGRKKGRHLMPSIQNSNVPGPSSQNQDCLSSQYQDLRDRGVGKVSLVPGADFMLEFNANASHGSNTPLSLELSLSLECGLNGKWDPSLSQPKPKVWRPKTKELKSLPASVSHPLVKASSLPSASSSPEFLVSDEADDARYVILALSDLNHASDVVGAEPFGSDVADEPRFVSASTSDLDSEEGLERDLRLILQEHFSDIVKKWGNSEQWVLELRDRRRVAVPIPLSRPRCVATEVLEDQKQLALVPWESSEAVNESTALFKEDEGLVEDWVLDSFSEDAYQPLTVEPLASSLPLALVDLSVMDEEGLVGVDFLEKQVPYSEWFQRRFNNFDSFLGMSLEGLEDQATEFLLAVEVELKRRAEVNTLSRSFKSPGMKGLRELKGLGPLHLVQFFFSFSP</sequence>
<accession>A0AAW0K3Y7</accession>
<reference evidence="2 3" key="1">
    <citation type="journal article" date="2018" name="Sci. Data">
        <title>The draft genome sequence of cork oak.</title>
        <authorList>
            <person name="Ramos A.M."/>
            <person name="Usie A."/>
            <person name="Barbosa P."/>
            <person name="Barros P.M."/>
            <person name="Capote T."/>
            <person name="Chaves I."/>
            <person name="Simoes F."/>
            <person name="Abreu I."/>
            <person name="Carrasquinho I."/>
            <person name="Faro C."/>
            <person name="Guimaraes J.B."/>
            <person name="Mendonca D."/>
            <person name="Nobrega F."/>
            <person name="Rodrigues L."/>
            <person name="Saibo N.J.M."/>
            <person name="Varela M.C."/>
            <person name="Egas C."/>
            <person name="Matos J."/>
            <person name="Miguel C.M."/>
            <person name="Oliveira M.M."/>
            <person name="Ricardo C.P."/>
            <person name="Goncalves S."/>
        </authorList>
    </citation>
    <scope>NUCLEOTIDE SEQUENCE [LARGE SCALE GENOMIC DNA]</scope>
    <source>
        <strain evidence="3">cv. HL8</strain>
    </source>
</reference>
<evidence type="ECO:0000256" key="1">
    <source>
        <dbReference type="SAM" id="MobiDB-lite"/>
    </source>
</evidence>
<dbReference type="GO" id="GO:0016874">
    <property type="term" value="F:ligase activity"/>
    <property type="evidence" value="ECO:0007669"/>
    <property type="project" value="UniProtKB-KW"/>
</dbReference>
<dbReference type="Proteomes" id="UP000237347">
    <property type="component" value="Unassembled WGS sequence"/>
</dbReference>
<feature type="compositionally biased region" description="Polar residues" evidence="1">
    <location>
        <begin position="192"/>
        <end position="208"/>
    </location>
</feature>
<evidence type="ECO:0000313" key="2">
    <source>
        <dbReference type="EMBL" id="KAK7833453.1"/>
    </source>
</evidence>
<organism evidence="2 3">
    <name type="scientific">Quercus suber</name>
    <name type="common">Cork oak</name>
    <dbReference type="NCBI Taxonomy" id="58331"/>
    <lineage>
        <taxon>Eukaryota</taxon>
        <taxon>Viridiplantae</taxon>
        <taxon>Streptophyta</taxon>
        <taxon>Embryophyta</taxon>
        <taxon>Tracheophyta</taxon>
        <taxon>Spermatophyta</taxon>
        <taxon>Magnoliopsida</taxon>
        <taxon>eudicotyledons</taxon>
        <taxon>Gunneridae</taxon>
        <taxon>Pentapetalae</taxon>
        <taxon>rosids</taxon>
        <taxon>fabids</taxon>
        <taxon>Fagales</taxon>
        <taxon>Fagaceae</taxon>
        <taxon>Quercus</taxon>
    </lineage>
</organism>
<keyword evidence="2" id="KW-0436">Ligase</keyword>
<comment type="caution">
    <text evidence="2">The sequence shown here is derived from an EMBL/GenBank/DDBJ whole genome shotgun (WGS) entry which is preliminary data.</text>
</comment>
<feature type="region of interest" description="Disordered" evidence="1">
    <location>
        <begin position="169"/>
        <end position="208"/>
    </location>
</feature>
<protein>
    <submittedName>
        <fullName evidence="2">E3 sumo-protein ligase mms21</fullName>
    </submittedName>
</protein>
<dbReference type="AlphaFoldDB" id="A0AAW0K3Y7"/>
<gene>
    <name evidence="2" type="primary">MMS21</name>
    <name evidence="2" type="ORF">CFP56_025647</name>
</gene>
<dbReference type="EMBL" id="PKMF04000407">
    <property type="protein sequence ID" value="KAK7833453.1"/>
    <property type="molecule type" value="Genomic_DNA"/>
</dbReference>
<proteinExistence type="predicted"/>
<name>A0AAW0K3Y7_QUESU</name>